<dbReference type="RefSeq" id="WP_189510893.1">
    <property type="nucleotide sequence ID" value="NZ_BMXG01000001.1"/>
</dbReference>
<evidence type="ECO:0000256" key="1">
    <source>
        <dbReference type="SAM" id="Phobius"/>
    </source>
</evidence>
<dbReference type="EMBL" id="BMXG01000001">
    <property type="protein sequence ID" value="GHB90586.1"/>
    <property type="molecule type" value="Genomic_DNA"/>
</dbReference>
<evidence type="ECO:0000313" key="3">
    <source>
        <dbReference type="Proteomes" id="UP000642829"/>
    </source>
</evidence>
<dbReference type="PANTHER" id="PTHR30093">
    <property type="entry name" value="GENERAL SECRETION PATHWAY PROTEIN G"/>
    <property type="match status" value="1"/>
</dbReference>
<evidence type="ECO:0000313" key="2">
    <source>
        <dbReference type="EMBL" id="GHB90586.1"/>
    </source>
</evidence>
<name>A0A8J3D8Q9_9BACT</name>
<accession>A0A8J3D8Q9</accession>
<dbReference type="NCBIfam" id="TIGR02532">
    <property type="entry name" value="IV_pilin_GFxxxE"/>
    <property type="match status" value="1"/>
</dbReference>
<comment type="caution">
    <text evidence="2">The sequence shown here is derived from an EMBL/GenBank/DDBJ whole genome shotgun (WGS) entry which is preliminary data.</text>
</comment>
<dbReference type="Proteomes" id="UP000642829">
    <property type="component" value="Unassembled WGS sequence"/>
</dbReference>
<dbReference type="AlphaFoldDB" id="A0A8J3D8Q9"/>
<sequence>MRKSAKNGFTLVELLSALAVIGILGAILIPVIGNVRSSASKSKDGSNMRQLAHTILIYHSEHGILPGRVNRAVKNPKSLTSSSEREKWISSLLVDQGYLTEDEGLWSPAEDYGIAEADHNYILNNTIHSDPANFFGRRSNDSSKVTQPRSVIQLRSNVASSGPDYQALPDIWMITNLDGANYGITSTAGSNYSVEGEVETPWEGRNYAFFDGHISFIKPGDYPSRD</sequence>
<keyword evidence="1" id="KW-1133">Transmembrane helix</keyword>
<evidence type="ECO:0008006" key="4">
    <source>
        <dbReference type="Google" id="ProtNLM"/>
    </source>
</evidence>
<proteinExistence type="predicted"/>
<keyword evidence="1" id="KW-0812">Transmembrane</keyword>
<reference evidence="2" key="1">
    <citation type="journal article" date="2014" name="Int. J. Syst. Evol. Microbiol.">
        <title>Complete genome sequence of Corynebacterium casei LMG S-19264T (=DSM 44701T), isolated from a smear-ripened cheese.</title>
        <authorList>
            <consortium name="US DOE Joint Genome Institute (JGI-PGF)"/>
            <person name="Walter F."/>
            <person name="Albersmeier A."/>
            <person name="Kalinowski J."/>
            <person name="Ruckert C."/>
        </authorList>
    </citation>
    <scope>NUCLEOTIDE SEQUENCE</scope>
    <source>
        <strain evidence="2">KCTC 12870</strain>
    </source>
</reference>
<dbReference type="InterPro" id="IPR012902">
    <property type="entry name" value="N_methyl_site"/>
</dbReference>
<dbReference type="Pfam" id="PF07963">
    <property type="entry name" value="N_methyl"/>
    <property type="match status" value="1"/>
</dbReference>
<dbReference type="Gene3D" id="3.30.700.10">
    <property type="entry name" value="Glycoprotein, Type 4 Pilin"/>
    <property type="match status" value="1"/>
</dbReference>
<keyword evidence="3" id="KW-1185">Reference proteome</keyword>
<keyword evidence="1" id="KW-0472">Membrane</keyword>
<gene>
    <name evidence="2" type="ORF">GCM10007047_01700</name>
</gene>
<reference evidence="2" key="2">
    <citation type="submission" date="2020-09" db="EMBL/GenBank/DDBJ databases">
        <authorList>
            <person name="Sun Q."/>
            <person name="Kim S."/>
        </authorList>
    </citation>
    <scope>NUCLEOTIDE SEQUENCE</scope>
    <source>
        <strain evidence="2">KCTC 12870</strain>
    </source>
</reference>
<dbReference type="SUPFAM" id="SSF54523">
    <property type="entry name" value="Pili subunits"/>
    <property type="match status" value="1"/>
</dbReference>
<feature type="transmembrane region" description="Helical" evidence="1">
    <location>
        <begin position="12"/>
        <end position="33"/>
    </location>
</feature>
<organism evidence="2 3">
    <name type="scientific">Cerasicoccus arenae</name>
    <dbReference type="NCBI Taxonomy" id="424488"/>
    <lineage>
        <taxon>Bacteria</taxon>
        <taxon>Pseudomonadati</taxon>
        <taxon>Verrucomicrobiota</taxon>
        <taxon>Opitutia</taxon>
        <taxon>Puniceicoccales</taxon>
        <taxon>Cerasicoccaceae</taxon>
        <taxon>Cerasicoccus</taxon>
    </lineage>
</organism>
<protein>
    <recommendedName>
        <fullName evidence="4">Prepilin-type N-terminal cleavage/methylation domain-containing protein</fullName>
    </recommendedName>
</protein>
<dbReference type="InterPro" id="IPR045584">
    <property type="entry name" value="Pilin-like"/>
</dbReference>